<organism evidence="2 3">
    <name type="scientific">Aquibaculum arenosum</name>
    <dbReference type="NCBI Taxonomy" id="3032591"/>
    <lineage>
        <taxon>Bacteria</taxon>
        <taxon>Pseudomonadati</taxon>
        <taxon>Pseudomonadota</taxon>
        <taxon>Alphaproteobacteria</taxon>
        <taxon>Rhodospirillales</taxon>
        <taxon>Rhodovibrionaceae</taxon>
        <taxon>Aquibaculum</taxon>
    </lineage>
</organism>
<gene>
    <name evidence="2" type="ORF">P2G67_11095</name>
</gene>
<keyword evidence="3" id="KW-1185">Reference proteome</keyword>
<name>A0ABT5YNH4_9PROT</name>
<feature type="compositionally biased region" description="Basic and acidic residues" evidence="1">
    <location>
        <begin position="43"/>
        <end position="57"/>
    </location>
</feature>
<proteinExistence type="predicted"/>
<evidence type="ECO:0000256" key="1">
    <source>
        <dbReference type="SAM" id="MobiDB-lite"/>
    </source>
</evidence>
<accession>A0ABT5YNH4</accession>
<evidence type="ECO:0000313" key="3">
    <source>
        <dbReference type="Proteomes" id="UP001215503"/>
    </source>
</evidence>
<comment type="caution">
    <text evidence="2">The sequence shown here is derived from an EMBL/GenBank/DDBJ whole genome shotgun (WGS) entry which is preliminary data.</text>
</comment>
<evidence type="ECO:0000313" key="2">
    <source>
        <dbReference type="EMBL" id="MDF2096523.1"/>
    </source>
</evidence>
<dbReference type="RefSeq" id="WP_275823030.1">
    <property type="nucleotide sequence ID" value="NZ_JARHUD010000006.1"/>
</dbReference>
<dbReference type="Pfam" id="PF10116">
    <property type="entry name" value="Host_attach"/>
    <property type="match status" value="1"/>
</dbReference>
<dbReference type="EMBL" id="JARHUD010000006">
    <property type="protein sequence ID" value="MDF2096523.1"/>
    <property type="molecule type" value="Genomic_DNA"/>
</dbReference>
<feature type="compositionally biased region" description="Basic and acidic residues" evidence="1">
    <location>
        <begin position="64"/>
        <end position="76"/>
    </location>
</feature>
<protein>
    <submittedName>
        <fullName evidence="2">Host attachment protein</fullName>
    </submittedName>
</protein>
<dbReference type="InterPro" id="IPR019291">
    <property type="entry name" value="Host_attachment_protein"/>
</dbReference>
<feature type="region of interest" description="Disordered" evidence="1">
    <location>
        <begin position="19"/>
        <end position="76"/>
    </location>
</feature>
<reference evidence="2 3" key="1">
    <citation type="submission" date="2023-03" db="EMBL/GenBank/DDBJ databases">
        <title>Fodinicurvata sp. CAU 1616 isolated from sea sendiment.</title>
        <authorList>
            <person name="Kim W."/>
        </authorList>
    </citation>
    <scope>NUCLEOTIDE SEQUENCE [LARGE SCALE GENOMIC DNA]</scope>
    <source>
        <strain evidence="2 3">CAU 1616</strain>
    </source>
</reference>
<dbReference type="Proteomes" id="UP001215503">
    <property type="component" value="Unassembled WGS sequence"/>
</dbReference>
<sequence length="147" mass="16430">MLRRGTTWLLVADGARARTFSRQEPSKRLSELDEGSFTGNRSHSRDLGNERPGRTHDSAGPGRHAMEPPSDPHDLAEQSFLREVVEWLEEKEKSGAFDQLIVVAAPRALGELRRLFSKSLSARILAELDSDLTHADAREVETRTEAL</sequence>